<protein>
    <submittedName>
        <fullName evidence="1">Uncharacterized protein</fullName>
    </submittedName>
</protein>
<proteinExistence type="predicted"/>
<name>V8NUA6_OPHHA</name>
<gene>
    <name evidence="1" type="ORF">L345_08696</name>
</gene>
<dbReference type="PANTHER" id="PTHR35824">
    <property type="entry name" value="MEMBRANE-ANCHORED JUNCTION PROTEIN MAJIN"/>
    <property type="match status" value="1"/>
</dbReference>
<dbReference type="GO" id="GO:0003677">
    <property type="term" value="F:DNA binding"/>
    <property type="evidence" value="ECO:0007669"/>
    <property type="project" value="InterPro"/>
</dbReference>
<dbReference type="GO" id="GO:0007129">
    <property type="term" value="P:homologous chromosome pairing at meiosis"/>
    <property type="evidence" value="ECO:0007669"/>
    <property type="project" value="TreeGrafter"/>
</dbReference>
<dbReference type="GO" id="GO:0005637">
    <property type="term" value="C:nuclear inner membrane"/>
    <property type="evidence" value="ECO:0007669"/>
    <property type="project" value="TreeGrafter"/>
</dbReference>
<dbReference type="AlphaFoldDB" id="V8NUA6"/>
<evidence type="ECO:0000313" key="2">
    <source>
        <dbReference type="Proteomes" id="UP000018936"/>
    </source>
</evidence>
<dbReference type="InterPro" id="IPR027816">
    <property type="entry name" value="MAJIN"/>
</dbReference>
<dbReference type="Pfam" id="PF15077">
    <property type="entry name" value="MAJIN"/>
    <property type="match status" value="1"/>
</dbReference>
<feature type="non-terminal residue" evidence="1">
    <location>
        <position position="1"/>
    </location>
</feature>
<dbReference type="GO" id="GO:0070197">
    <property type="term" value="P:meiotic attachment of telomere to nuclear envelope"/>
    <property type="evidence" value="ECO:0007669"/>
    <property type="project" value="TreeGrafter"/>
</dbReference>
<dbReference type="PANTHER" id="PTHR35824:SF1">
    <property type="entry name" value="MEMBRANE-ANCHORED JUNCTION PROTEIN"/>
    <property type="match status" value="1"/>
</dbReference>
<sequence>MAIQLDLHKWERVSDLKFMHGDECLTPYPFVCTIYVELNSSKQNKCEGKFKEILKNCLQHIQYSRTIKMLKICLCENK</sequence>
<keyword evidence="2" id="KW-1185">Reference proteome</keyword>
<dbReference type="Proteomes" id="UP000018936">
    <property type="component" value="Unassembled WGS sequence"/>
</dbReference>
<organism evidence="1 2">
    <name type="scientific">Ophiophagus hannah</name>
    <name type="common">King cobra</name>
    <name type="synonym">Naja hannah</name>
    <dbReference type="NCBI Taxonomy" id="8665"/>
    <lineage>
        <taxon>Eukaryota</taxon>
        <taxon>Metazoa</taxon>
        <taxon>Chordata</taxon>
        <taxon>Craniata</taxon>
        <taxon>Vertebrata</taxon>
        <taxon>Euteleostomi</taxon>
        <taxon>Lepidosauria</taxon>
        <taxon>Squamata</taxon>
        <taxon>Bifurcata</taxon>
        <taxon>Unidentata</taxon>
        <taxon>Episquamata</taxon>
        <taxon>Toxicofera</taxon>
        <taxon>Serpentes</taxon>
        <taxon>Colubroidea</taxon>
        <taxon>Elapidae</taxon>
        <taxon>Elapinae</taxon>
        <taxon>Ophiophagus</taxon>
    </lineage>
</organism>
<dbReference type="OrthoDB" id="6162963at2759"/>
<dbReference type="EMBL" id="AZIM01001857">
    <property type="protein sequence ID" value="ETE65531.1"/>
    <property type="molecule type" value="Genomic_DNA"/>
</dbReference>
<reference evidence="1 2" key="1">
    <citation type="journal article" date="2013" name="Proc. Natl. Acad. Sci. U.S.A.">
        <title>The king cobra genome reveals dynamic gene evolution and adaptation in the snake venom system.</title>
        <authorList>
            <person name="Vonk F.J."/>
            <person name="Casewell N.R."/>
            <person name="Henkel C.V."/>
            <person name="Heimberg A.M."/>
            <person name="Jansen H.J."/>
            <person name="McCleary R.J."/>
            <person name="Kerkkamp H.M."/>
            <person name="Vos R.A."/>
            <person name="Guerreiro I."/>
            <person name="Calvete J.J."/>
            <person name="Wuster W."/>
            <person name="Woods A.E."/>
            <person name="Logan J.M."/>
            <person name="Harrison R.A."/>
            <person name="Castoe T.A."/>
            <person name="de Koning A.P."/>
            <person name="Pollock D.D."/>
            <person name="Yandell M."/>
            <person name="Calderon D."/>
            <person name="Renjifo C."/>
            <person name="Currier R.B."/>
            <person name="Salgado D."/>
            <person name="Pla D."/>
            <person name="Sanz L."/>
            <person name="Hyder A.S."/>
            <person name="Ribeiro J.M."/>
            <person name="Arntzen J.W."/>
            <person name="van den Thillart G.E."/>
            <person name="Boetzer M."/>
            <person name="Pirovano W."/>
            <person name="Dirks R.P."/>
            <person name="Spaink H.P."/>
            <person name="Duboule D."/>
            <person name="McGlinn E."/>
            <person name="Kini R.M."/>
            <person name="Richardson M.K."/>
        </authorList>
    </citation>
    <scope>NUCLEOTIDE SEQUENCE</scope>
    <source>
        <tissue evidence="1">Blood</tissue>
    </source>
</reference>
<accession>V8NUA6</accession>
<comment type="caution">
    <text evidence="1">The sequence shown here is derived from an EMBL/GenBank/DDBJ whole genome shotgun (WGS) entry which is preliminary data.</text>
</comment>
<evidence type="ECO:0000313" key="1">
    <source>
        <dbReference type="EMBL" id="ETE65531.1"/>
    </source>
</evidence>